<dbReference type="RefSeq" id="XP_001487491.2">
    <property type="nucleotide sequence ID" value="XM_001487441.1"/>
</dbReference>
<dbReference type="HOGENOM" id="CLU_019986_0_0_1"/>
<protein>
    <recommendedName>
        <fullName evidence="9">Nuclear pore complex protein Nup85</fullName>
    </recommendedName>
</protein>
<name>A5DC63_PICGU</name>
<dbReference type="STRING" id="294746.A5DC63"/>
<evidence type="ECO:0000256" key="2">
    <source>
        <dbReference type="ARBA" id="ARBA00005573"/>
    </source>
</evidence>
<keyword evidence="6 9" id="KW-0811">Translocation</keyword>
<keyword evidence="7 9" id="KW-0906">Nuclear pore complex</keyword>
<keyword evidence="12" id="KW-1185">Reference proteome</keyword>
<dbReference type="AlphaFoldDB" id="A5DC63"/>
<dbReference type="PANTHER" id="PTHR13373:SF21">
    <property type="entry name" value="NUCLEAR PORE COMPLEX PROTEIN NUP85"/>
    <property type="match status" value="1"/>
</dbReference>
<evidence type="ECO:0000256" key="5">
    <source>
        <dbReference type="ARBA" id="ARBA00022927"/>
    </source>
</evidence>
<comment type="function">
    <text evidence="9">Functions as a component of the nuclear pore complex (NPC).</text>
</comment>
<dbReference type="GO" id="GO:0006406">
    <property type="term" value="P:mRNA export from nucleus"/>
    <property type="evidence" value="ECO:0007669"/>
    <property type="project" value="TreeGrafter"/>
</dbReference>
<dbReference type="InParanoid" id="A5DC63"/>
<feature type="region of interest" description="Disordered" evidence="10">
    <location>
        <begin position="1"/>
        <end position="34"/>
    </location>
</feature>
<evidence type="ECO:0000256" key="10">
    <source>
        <dbReference type="SAM" id="MobiDB-lite"/>
    </source>
</evidence>
<proteinExistence type="inferred from homology"/>
<evidence type="ECO:0000256" key="3">
    <source>
        <dbReference type="ARBA" id="ARBA00022448"/>
    </source>
</evidence>
<keyword evidence="8 9" id="KW-0539">Nucleus</keyword>
<evidence type="ECO:0000256" key="6">
    <source>
        <dbReference type="ARBA" id="ARBA00023010"/>
    </source>
</evidence>
<dbReference type="PANTHER" id="PTHR13373">
    <property type="entry name" value="FROUNT PROTEIN-RELATED"/>
    <property type="match status" value="1"/>
</dbReference>
<reference evidence="11 12" key="1">
    <citation type="journal article" date="2009" name="Nature">
        <title>Evolution of pathogenicity and sexual reproduction in eight Candida genomes.</title>
        <authorList>
            <person name="Butler G."/>
            <person name="Rasmussen M.D."/>
            <person name="Lin M.F."/>
            <person name="Santos M.A."/>
            <person name="Sakthikumar S."/>
            <person name="Munro C.A."/>
            <person name="Rheinbay E."/>
            <person name="Grabherr M."/>
            <person name="Forche A."/>
            <person name="Reedy J.L."/>
            <person name="Agrafioti I."/>
            <person name="Arnaud M.B."/>
            <person name="Bates S."/>
            <person name="Brown A.J."/>
            <person name="Brunke S."/>
            <person name="Costanzo M.C."/>
            <person name="Fitzpatrick D.A."/>
            <person name="de Groot P.W."/>
            <person name="Harris D."/>
            <person name="Hoyer L.L."/>
            <person name="Hube B."/>
            <person name="Klis F.M."/>
            <person name="Kodira C."/>
            <person name="Lennard N."/>
            <person name="Logue M.E."/>
            <person name="Martin R."/>
            <person name="Neiman A.M."/>
            <person name="Nikolaou E."/>
            <person name="Quail M.A."/>
            <person name="Quinn J."/>
            <person name="Santos M.C."/>
            <person name="Schmitzberger F.F."/>
            <person name="Sherlock G."/>
            <person name="Shah P."/>
            <person name="Silverstein K.A."/>
            <person name="Skrzypek M.S."/>
            <person name="Soll D."/>
            <person name="Staggs R."/>
            <person name="Stansfield I."/>
            <person name="Stumpf M.P."/>
            <person name="Sudbery P.E."/>
            <person name="Srikantha T."/>
            <person name="Zeng Q."/>
            <person name="Berman J."/>
            <person name="Berriman M."/>
            <person name="Heitman J."/>
            <person name="Gow N.A."/>
            <person name="Lorenz M.C."/>
            <person name="Birren B.W."/>
            <person name="Kellis M."/>
            <person name="Cuomo C.A."/>
        </authorList>
    </citation>
    <scope>NUCLEOTIDE SEQUENCE [LARGE SCALE GENOMIC DNA]</scope>
    <source>
        <strain evidence="12">ATCC 6260 / CBS 566 / DSM 6381 / JCM 1539 / NBRC 10279 / NRRL Y-324</strain>
    </source>
</reference>
<evidence type="ECO:0000256" key="7">
    <source>
        <dbReference type="ARBA" id="ARBA00023132"/>
    </source>
</evidence>
<dbReference type="GO" id="GO:0006606">
    <property type="term" value="P:protein import into nucleus"/>
    <property type="evidence" value="ECO:0007669"/>
    <property type="project" value="TreeGrafter"/>
</dbReference>
<keyword evidence="3 9" id="KW-0813">Transport</keyword>
<organism evidence="11 12">
    <name type="scientific">Meyerozyma guilliermondii (strain ATCC 6260 / CBS 566 / DSM 6381 / JCM 1539 / NBRC 10279 / NRRL Y-324)</name>
    <name type="common">Yeast</name>
    <name type="synonym">Candida guilliermondii</name>
    <dbReference type="NCBI Taxonomy" id="294746"/>
    <lineage>
        <taxon>Eukaryota</taxon>
        <taxon>Fungi</taxon>
        <taxon>Dikarya</taxon>
        <taxon>Ascomycota</taxon>
        <taxon>Saccharomycotina</taxon>
        <taxon>Pichiomycetes</taxon>
        <taxon>Debaryomycetaceae</taxon>
        <taxon>Meyerozyma</taxon>
    </lineage>
</organism>
<dbReference type="eggNOG" id="KOG2271">
    <property type="taxonomic scope" value="Eukaryota"/>
</dbReference>
<dbReference type="GO" id="GO:0031080">
    <property type="term" value="C:nuclear pore outer ring"/>
    <property type="evidence" value="ECO:0007669"/>
    <property type="project" value="TreeGrafter"/>
</dbReference>
<dbReference type="OMA" id="VKHYSWM"/>
<evidence type="ECO:0000256" key="9">
    <source>
        <dbReference type="RuleBase" id="RU365073"/>
    </source>
</evidence>
<sequence length="741" mass="84915">MTVNNPGEVPQHDIEMLEIPDDSSISSDESETSGLKNRLKLQDWLETSQRMEFNFDHKQYEESLTQADDFSKTYTNYVTSLYKVIEKLSEENVGGLPNDIDDNEPLGVVVGRQGTKINSSTVHRNNVIDRAFADVVDILQVFIDKIDENHEDITSFYRISNILDCLQAIHFSSSGQQVPELVSKWINKYEMKPENELVESIMLKTRTPYSHPQFWNTYLAQLLTRGLVQQAFEALSNSGYEELKESQSQVYDLIKDFETLLGSYSSMALKGQFAQWKLSSCETRDLAPRVKEDVEDSSLRQTVSQIYDLLCIITGLPKTIASYCDSWYEIFTALAFFQVRDSALFRDYFDIATNEKPPPAVDVSEGYDELDIDLLTEQCFVDIMEESFVKVLTTIDKLDSATAAYVSRLLEVKGLLKSYYDFDVKQSVNDYMTQRTISEYLLTTQAYQCLNTHDLVPVGIGLLLNEDIASSSSSIVHNRRTIESFLPLYHYQTNDDLEWGLTICATLNLVHTAKELYYTYGMNSLKEGYIYEGLNMLANCYDQQSTSDTSVKSMREIHRVVWDIIFHEAVVSSQLFDDDLINNVVLKQTAPDFDIHPVIRQCLSPYAVFAEFLLAQKEQKTTGVSRLIHLLRFQHLPKKFCVVLFCQFLGSILECDAQLPEMIMFVELIDNYYTLASKEEKAESEELYHEALAMPQVDAKEQWDWRRPVKKLGKPIPSNGDDAIKLLRNVISTKIAELYIK</sequence>
<evidence type="ECO:0000313" key="12">
    <source>
        <dbReference type="Proteomes" id="UP000001997"/>
    </source>
</evidence>
<keyword evidence="5 9" id="KW-0653">Protein transport</keyword>
<comment type="subcellular location">
    <subcellularLocation>
        <location evidence="1 9">Nucleus</location>
        <location evidence="1 9">Nuclear pore complex</location>
    </subcellularLocation>
</comment>
<dbReference type="GeneID" id="5128636"/>
<dbReference type="FunCoup" id="A5DC63">
    <property type="interactions" value="139"/>
</dbReference>
<dbReference type="KEGG" id="pgu:PGUG_00868"/>
<evidence type="ECO:0000256" key="1">
    <source>
        <dbReference type="ARBA" id="ARBA00004567"/>
    </source>
</evidence>
<dbReference type="GO" id="GO:0017056">
    <property type="term" value="F:structural constituent of nuclear pore"/>
    <property type="evidence" value="ECO:0007669"/>
    <property type="project" value="TreeGrafter"/>
</dbReference>
<dbReference type="EMBL" id="CH408155">
    <property type="protein sequence ID" value="EDK36770.2"/>
    <property type="molecule type" value="Genomic_DNA"/>
</dbReference>
<keyword evidence="4 9" id="KW-0509">mRNA transport</keyword>
<dbReference type="Proteomes" id="UP000001997">
    <property type="component" value="Unassembled WGS sequence"/>
</dbReference>
<evidence type="ECO:0000313" key="11">
    <source>
        <dbReference type="EMBL" id="EDK36770.2"/>
    </source>
</evidence>
<dbReference type="Pfam" id="PF07575">
    <property type="entry name" value="Nucleopor_Nup85"/>
    <property type="match status" value="1"/>
</dbReference>
<dbReference type="InterPro" id="IPR011502">
    <property type="entry name" value="Nucleoporin_Nup85"/>
</dbReference>
<keyword evidence="9" id="KW-0472">Membrane</keyword>
<evidence type="ECO:0000256" key="4">
    <source>
        <dbReference type="ARBA" id="ARBA00022816"/>
    </source>
</evidence>
<comment type="similarity">
    <text evidence="2 9">Belongs to the nucleoporin Nup85 family.</text>
</comment>
<accession>A5DC63</accession>
<dbReference type="OrthoDB" id="17644at2759"/>
<gene>
    <name evidence="11" type="ORF">PGUG_00868</name>
</gene>
<dbReference type="GO" id="GO:0031965">
    <property type="term" value="C:nuclear membrane"/>
    <property type="evidence" value="ECO:0007669"/>
    <property type="project" value="UniProtKB-UniRule"/>
</dbReference>
<dbReference type="GO" id="GO:0045893">
    <property type="term" value="P:positive regulation of DNA-templated transcription"/>
    <property type="evidence" value="ECO:0007669"/>
    <property type="project" value="TreeGrafter"/>
</dbReference>
<evidence type="ECO:0000256" key="8">
    <source>
        <dbReference type="ARBA" id="ARBA00023242"/>
    </source>
</evidence>
<comment type="subunit">
    <text evidence="9">Component of the nuclear pore complex (NPC).</text>
</comment>